<keyword evidence="2" id="KW-1185">Reference proteome</keyword>
<dbReference type="HOGENOM" id="CLU_2705611_0_0_1"/>
<sequence length="73" mass="8019">MSPLTLPRPETELIHYWVVFLSGNMLLIDTPDNPCQTVSLPLALKGLDASSAESNIHLSIFHDICDCGRLRAA</sequence>
<dbReference type="Proteomes" id="UP000030104">
    <property type="component" value="Unassembled WGS sequence"/>
</dbReference>
<comment type="caution">
    <text evidence="1">The sequence shown here is derived from an EMBL/GenBank/DDBJ whole genome shotgun (WGS) entry which is preliminary data.</text>
</comment>
<protein>
    <submittedName>
        <fullName evidence="1">Uncharacterized protein</fullName>
    </submittedName>
</protein>
<accession>A0A0A2KZ43</accession>
<gene>
    <name evidence="1" type="ORF">PITC_098430</name>
</gene>
<dbReference type="EMBL" id="JQGA01000840">
    <property type="protein sequence ID" value="KGO73112.1"/>
    <property type="molecule type" value="Genomic_DNA"/>
</dbReference>
<evidence type="ECO:0000313" key="2">
    <source>
        <dbReference type="Proteomes" id="UP000030104"/>
    </source>
</evidence>
<name>A0A0A2KZ43_PENIT</name>
<dbReference type="PhylomeDB" id="A0A0A2KZ43"/>
<reference evidence="1 2" key="1">
    <citation type="journal article" date="2015" name="Mol. Plant Microbe Interact.">
        <title>Genome, transcriptome, and functional analyses of Penicillium expansum provide new insights into secondary metabolism and pathogenicity.</title>
        <authorList>
            <person name="Ballester A.R."/>
            <person name="Marcet-Houben M."/>
            <person name="Levin E."/>
            <person name="Sela N."/>
            <person name="Selma-Lazaro C."/>
            <person name="Carmona L."/>
            <person name="Wisniewski M."/>
            <person name="Droby S."/>
            <person name="Gonzalez-Candelas L."/>
            <person name="Gabaldon T."/>
        </authorList>
    </citation>
    <scope>NUCLEOTIDE SEQUENCE [LARGE SCALE GENOMIC DNA]</scope>
    <source>
        <strain evidence="1 2">PHI-1</strain>
    </source>
</reference>
<evidence type="ECO:0000313" key="1">
    <source>
        <dbReference type="EMBL" id="KGO73112.1"/>
    </source>
</evidence>
<dbReference type="OrthoDB" id="5130013at2759"/>
<organism evidence="1 2">
    <name type="scientific">Penicillium italicum</name>
    <name type="common">Blue mold</name>
    <dbReference type="NCBI Taxonomy" id="40296"/>
    <lineage>
        <taxon>Eukaryota</taxon>
        <taxon>Fungi</taxon>
        <taxon>Dikarya</taxon>
        <taxon>Ascomycota</taxon>
        <taxon>Pezizomycotina</taxon>
        <taxon>Eurotiomycetes</taxon>
        <taxon>Eurotiomycetidae</taxon>
        <taxon>Eurotiales</taxon>
        <taxon>Aspergillaceae</taxon>
        <taxon>Penicillium</taxon>
    </lineage>
</organism>
<proteinExistence type="predicted"/>
<dbReference type="AlphaFoldDB" id="A0A0A2KZ43"/>